<dbReference type="PRINTS" id="PR00111">
    <property type="entry name" value="ABHYDROLASE"/>
</dbReference>
<evidence type="ECO:0000313" key="4">
    <source>
        <dbReference type="EMBL" id="KAB2933515.1"/>
    </source>
</evidence>
<dbReference type="PRINTS" id="PR00793">
    <property type="entry name" value="PROAMNOPTASE"/>
</dbReference>
<dbReference type="InterPro" id="IPR050266">
    <property type="entry name" value="AB_hydrolase_sf"/>
</dbReference>
<comment type="similarity">
    <text evidence="1">Belongs to the peptidase S33 family.</text>
</comment>
<name>A0A833H2W4_9LEPT</name>
<dbReference type="InterPro" id="IPR000073">
    <property type="entry name" value="AB_hydrolase_1"/>
</dbReference>
<dbReference type="EMBL" id="WBUI01000005">
    <property type="protein sequence ID" value="KAB2933515.1"/>
    <property type="molecule type" value="Genomic_DNA"/>
</dbReference>
<organism evidence="4 5">
    <name type="scientific">Leptonema illini</name>
    <dbReference type="NCBI Taxonomy" id="183"/>
    <lineage>
        <taxon>Bacteria</taxon>
        <taxon>Pseudomonadati</taxon>
        <taxon>Spirochaetota</taxon>
        <taxon>Spirochaetia</taxon>
        <taxon>Leptospirales</taxon>
        <taxon>Leptospiraceae</taxon>
        <taxon>Leptonema</taxon>
    </lineage>
</organism>
<dbReference type="InterPro" id="IPR002410">
    <property type="entry name" value="Peptidase_S33"/>
</dbReference>
<dbReference type="GO" id="GO:0006508">
    <property type="term" value="P:proteolysis"/>
    <property type="evidence" value="ECO:0007669"/>
    <property type="project" value="InterPro"/>
</dbReference>
<accession>A0A833H2W4</accession>
<comment type="caution">
    <text evidence="4">The sequence shown here is derived from an EMBL/GenBank/DDBJ whole genome shotgun (WGS) entry which is preliminary data.</text>
</comment>
<evidence type="ECO:0000259" key="3">
    <source>
        <dbReference type="Pfam" id="PF00561"/>
    </source>
</evidence>
<dbReference type="AlphaFoldDB" id="A0A833H2W4"/>
<dbReference type="GO" id="GO:0016020">
    <property type="term" value="C:membrane"/>
    <property type="evidence" value="ECO:0007669"/>
    <property type="project" value="TreeGrafter"/>
</dbReference>
<dbReference type="Proteomes" id="UP000460298">
    <property type="component" value="Unassembled WGS sequence"/>
</dbReference>
<dbReference type="PANTHER" id="PTHR43798:SF33">
    <property type="entry name" value="HYDROLASE, PUTATIVE (AFU_ORTHOLOGUE AFUA_2G14860)-RELATED"/>
    <property type="match status" value="1"/>
</dbReference>
<evidence type="ECO:0000256" key="1">
    <source>
        <dbReference type="ARBA" id="ARBA00010088"/>
    </source>
</evidence>
<dbReference type="SUPFAM" id="SSF53474">
    <property type="entry name" value="alpha/beta-Hydrolases"/>
    <property type="match status" value="1"/>
</dbReference>
<dbReference type="GO" id="GO:0008233">
    <property type="term" value="F:peptidase activity"/>
    <property type="evidence" value="ECO:0007669"/>
    <property type="project" value="InterPro"/>
</dbReference>
<evidence type="ECO:0000256" key="2">
    <source>
        <dbReference type="ARBA" id="ARBA00022801"/>
    </source>
</evidence>
<dbReference type="InterPro" id="IPR029058">
    <property type="entry name" value="AB_hydrolase_fold"/>
</dbReference>
<sequence>MNMNTDYLAKPIITGRNFGWLSVLGVSMFFQGCIHIPQTTAFDADLPRTIVDGYPLYTEQYGDRPDVVIVVHGGPGGDSKYLQSLSALSDEYRVVLYDQRGTGLSARESVPASFRDFVDRQIADLDGLVDHYGQGRPVRLIGHSWGGMLVSAYLGRHPEKVSHAVLAEPGILRPEVAPVFVRKLKESQSISTMLGVVPAFFKMLFVTSVDGHERTDYVLTAMSGRSEGPPYLCPGDRMPADFSRRSGYAVMKATTMPMMDDPSVFNVDLTVGLNRYSRPLLLLSSECSFIGYDYQEHYHRSYLPAQTEHVKLAQNGHTMFTVRPDAAIALVRGFFRR</sequence>
<dbReference type="Pfam" id="PF00561">
    <property type="entry name" value="Abhydrolase_1"/>
    <property type="match status" value="1"/>
</dbReference>
<feature type="domain" description="AB hydrolase-1" evidence="3">
    <location>
        <begin position="67"/>
        <end position="174"/>
    </location>
</feature>
<keyword evidence="2 4" id="KW-0378">Hydrolase</keyword>
<proteinExistence type="inferred from homology"/>
<dbReference type="PANTHER" id="PTHR43798">
    <property type="entry name" value="MONOACYLGLYCEROL LIPASE"/>
    <property type="match status" value="1"/>
</dbReference>
<gene>
    <name evidence="4" type="ORF">F9K24_06605</name>
</gene>
<dbReference type="Gene3D" id="3.40.50.1820">
    <property type="entry name" value="alpha/beta hydrolase"/>
    <property type="match status" value="1"/>
</dbReference>
<protein>
    <submittedName>
        <fullName evidence="4">Alpha/beta hydrolase</fullName>
    </submittedName>
</protein>
<evidence type="ECO:0000313" key="5">
    <source>
        <dbReference type="Proteomes" id="UP000460298"/>
    </source>
</evidence>
<reference evidence="4 5" key="1">
    <citation type="submission" date="2019-10" db="EMBL/GenBank/DDBJ databases">
        <title>Extracellular Electron Transfer in a Candidatus Methanoperedens spp. Enrichment Culture.</title>
        <authorList>
            <person name="Berger S."/>
            <person name="Rangel Shaw D."/>
            <person name="Berben T."/>
            <person name="In 'T Zandt M."/>
            <person name="Frank J."/>
            <person name="Reimann J."/>
            <person name="Jetten M.S.M."/>
            <person name="Welte C.U."/>
        </authorList>
    </citation>
    <scope>NUCLEOTIDE SEQUENCE [LARGE SCALE GENOMIC DNA]</scope>
    <source>
        <strain evidence="4">SB12</strain>
    </source>
</reference>